<dbReference type="Proteomes" id="UP000008864">
    <property type="component" value="Unassembled WGS sequence"/>
</dbReference>
<gene>
    <name evidence="1" type="ORF">TERG_12090</name>
</gene>
<dbReference type="RefSeq" id="XP_047606153.1">
    <property type="nucleotide sequence ID" value="XM_047751101.1"/>
</dbReference>
<evidence type="ECO:0000313" key="1">
    <source>
        <dbReference type="EMBL" id="KFL61440.1"/>
    </source>
</evidence>
<dbReference type="EMBL" id="GG700651">
    <property type="protein sequence ID" value="KFL61440.1"/>
    <property type="molecule type" value="Genomic_DNA"/>
</dbReference>
<dbReference type="VEuPathDB" id="FungiDB:TERG_12090"/>
<organism evidence="1 2">
    <name type="scientific">Trichophyton rubrum (strain ATCC MYA-4607 / CBS 118892)</name>
    <name type="common">Athlete's foot fungus</name>
    <dbReference type="NCBI Taxonomy" id="559305"/>
    <lineage>
        <taxon>Eukaryota</taxon>
        <taxon>Fungi</taxon>
        <taxon>Dikarya</taxon>
        <taxon>Ascomycota</taxon>
        <taxon>Pezizomycotina</taxon>
        <taxon>Eurotiomycetes</taxon>
        <taxon>Eurotiomycetidae</taxon>
        <taxon>Onygenales</taxon>
        <taxon>Arthrodermataceae</taxon>
        <taxon>Trichophyton</taxon>
    </lineage>
</organism>
<proteinExistence type="predicted"/>
<protein>
    <submittedName>
        <fullName evidence="1">Uncharacterized protein</fullName>
    </submittedName>
</protein>
<name>A0A080WML8_TRIRC</name>
<dbReference type="InParanoid" id="A0A080WML8"/>
<sequence>MKRCQGMRGFGRPPPSVVDGWDFWMTRAPTNQNGRGKPSFGVKAAKGASGVFIKGALSGAGDGDGDDGRRDVGFVDGLVNYVQCPPYVELRWLRHARRAEIEQRQQHQVAQHARWQKFGFVLWRKSRVSENLDVTRVYISIVGFKSSQLAAPFYACYES</sequence>
<evidence type="ECO:0000313" key="2">
    <source>
        <dbReference type="Proteomes" id="UP000008864"/>
    </source>
</evidence>
<dbReference type="HOGENOM" id="CLU_1662070_0_0_1"/>
<dbReference type="AlphaFoldDB" id="A0A080WML8"/>
<accession>A0A080WML8</accession>
<dbReference type="GeneID" id="71777380"/>
<keyword evidence="2" id="KW-1185">Reference proteome</keyword>
<reference evidence="2" key="1">
    <citation type="journal article" date="2012" name="MBio">
        <title>Comparative genome analysis of Trichophyton rubrum and related dermatophytes reveals candidate genes involved in infection.</title>
        <authorList>
            <person name="Martinez D.A."/>
            <person name="Oliver B.G."/>
            <person name="Graeser Y."/>
            <person name="Goldberg J.M."/>
            <person name="Li W."/>
            <person name="Martinez-Rossi N.M."/>
            <person name="Monod M."/>
            <person name="Shelest E."/>
            <person name="Barton R.C."/>
            <person name="Birch E."/>
            <person name="Brakhage A.A."/>
            <person name="Chen Z."/>
            <person name="Gurr S.J."/>
            <person name="Heiman D."/>
            <person name="Heitman J."/>
            <person name="Kosti I."/>
            <person name="Rossi A."/>
            <person name="Saif S."/>
            <person name="Samalova M."/>
            <person name="Saunders C.W."/>
            <person name="Shea T."/>
            <person name="Summerbell R.C."/>
            <person name="Xu J."/>
            <person name="Young S."/>
            <person name="Zeng Q."/>
            <person name="Birren B.W."/>
            <person name="Cuomo C.A."/>
            <person name="White T.C."/>
        </authorList>
    </citation>
    <scope>NUCLEOTIDE SEQUENCE [LARGE SCALE GENOMIC DNA]</scope>
    <source>
        <strain evidence="2">ATCC MYA-4607 / CBS 118892</strain>
    </source>
</reference>